<sequence>MCTMLSEHGVRATLDQTSAATPKAKSGMGARGTLRITPTSKVEAPTITFRTCEAS</sequence>
<dbReference type="AlphaFoldDB" id="X0REJ9"/>
<evidence type="ECO:0000313" key="2">
    <source>
        <dbReference type="EMBL" id="GAF49450.1"/>
    </source>
</evidence>
<keyword evidence="3" id="KW-1185">Reference proteome</keyword>
<dbReference type="Proteomes" id="UP000019491">
    <property type="component" value="Unassembled WGS sequence"/>
</dbReference>
<organism evidence="2 3">
    <name type="scientific">Rhodococcus wratislaviensis NBRC 100605</name>
    <dbReference type="NCBI Taxonomy" id="1219028"/>
    <lineage>
        <taxon>Bacteria</taxon>
        <taxon>Bacillati</taxon>
        <taxon>Actinomycetota</taxon>
        <taxon>Actinomycetes</taxon>
        <taxon>Mycobacteriales</taxon>
        <taxon>Nocardiaceae</taxon>
        <taxon>Rhodococcus</taxon>
    </lineage>
</organism>
<dbReference type="EMBL" id="BAWF01000084">
    <property type="protein sequence ID" value="GAF49450.1"/>
    <property type="molecule type" value="Genomic_DNA"/>
</dbReference>
<protein>
    <submittedName>
        <fullName evidence="2">Uncharacterized protein</fullName>
    </submittedName>
</protein>
<evidence type="ECO:0000256" key="1">
    <source>
        <dbReference type="SAM" id="MobiDB-lite"/>
    </source>
</evidence>
<accession>X0REJ9</accession>
<evidence type="ECO:0000313" key="3">
    <source>
        <dbReference type="Proteomes" id="UP000019491"/>
    </source>
</evidence>
<name>X0REJ9_RHOWR</name>
<comment type="caution">
    <text evidence="2">The sequence shown here is derived from an EMBL/GenBank/DDBJ whole genome shotgun (WGS) entry which is preliminary data.</text>
</comment>
<gene>
    <name evidence="2" type="ORF">RW1_084_00040</name>
</gene>
<proteinExistence type="predicted"/>
<feature type="region of interest" description="Disordered" evidence="1">
    <location>
        <begin position="1"/>
        <end position="33"/>
    </location>
</feature>
<reference evidence="2 3" key="1">
    <citation type="submission" date="2014-02" db="EMBL/GenBank/DDBJ databases">
        <title>Whole genome shotgun sequence of Rhodococcus wratislaviensis NBRC 100605.</title>
        <authorList>
            <person name="Hosoyama A."/>
            <person name="Tsuchikane K."/>
            <person name="Yoshida I."/>
            <person name="Ohji S."/>
            <person name="Ichikawa N."/>
            <person name="Yamazoe A."/>
            <person name="Fujita N."/>
        </authorList>
    </citation>
    <scope>NUCLEOTIDE SEQUENCE [LARGE SCALE GENOMIC DNA]</scope>
    <source>
        <strain evidence="2 3">NBRC 100605</strain>
    </source>
</reference>